<reference evidence="2" key="1">
    <citation type="submission" date="2013-08" db="EMBL/GenBank/DDBJ databases">
        <authorList>
            <person name="Mendez C."/>
            <person name="Richter M."/>
            <person name="Ferrer M."/>
            <person name="Sanchez J."/>
        </authorList>
    </citation>
    <scope>NUCLEOTIDE SEQUENCE</scope>
</reference>
<protein>
    <submittedName>
        <fullName evidence="2">Glycosyl transferase, family 2 domain protein</fullName>
        <ecNumber evidence="2">2.-.-.-</ecNumber>
    </submittedName>
</protein>
<comment type="caution">
    <text evidence="2">The sequence shown here is derived from an EMBL/GenBank/DDBJ whole genome shotgun (WGS) entry which is preliminary data.</text>
</comment>
<dbReference type="PANTHER" id="PTHR22916:SF3">
    <property type="entry name" value="UDP-GLCNAC:BETAGAL BETA-1,3-N-ACETYLGLUCOSAMINYLTRANSFERASE-LIKE PROTEIN 1"/>
    <property type="match status" value="1"/>
</dbReference>
<sequence>MVRDGAAFKHKGMPEQAPLVSVITRTYAGRELFLKQAMYSVAHQTWENIEHIIVEDGESSMQTLVESVAVVTGCATRYIANGKKGRSSAGNTGLAAARGRWCLFLDDDDLLYSDHVETLALALMDRPDAVASYALAWEVVTDVSDLDRGGYKEMDYRLPTVFKQDFDPAILRKYNYFTIQSVLFERTLAVERGGFEEDLEVLEDWVLWNKYAHENQFVYVPKVTSL</sequence>
<accession>T0ZFS8</accession>
<organism evidence="2">
    <name type="scientific">mine drainage metagenome</name>
    <dbReference type="NCBI Taxonomy" id="410659"/>
    <lineage>
        <taxon>unclassified sequences</taxon>
        <taxon>metagenomes</taxon>
        <taxon>ecological metagenomes</taxon>
    </lineage>
</organism>
<dbReference type="InterPro" id="IPR001173">
    <property type="entry name" value="Glyco_trans_2-like"/>
</dbReference>
<evidence type="ECO:0000259" key="1">
    <source>
        <dbReference type="Pfam" id="PF00535"/>
    </source>
</evidence>
<dbReference type="GO" id="GO:0016758">
    <property type="term" value="F:hexosyltransferase activity"/>
    <property type="evidence" value="ECO:0007669"/>
    <property type="project" value="UniProtKB-ARBA"/>
</dbReference>
<feature type="non-terminal residue" evidence="2">
    <location>
        <position position="226"/>
    </location>
</feature>
<dbReference type="Pfam" id="PF00535">
    <property type="entry name" value="Glycos_transf_2"/>
    <property type="match status" value="1"/>
</dbReference>
<dbReference type="EC" id="2.-.-.-" evidence="2"/>
<evidence type="ECO:0000313" key="2">
    <source>
        <dbReference type="EMBL" id="EQD43187.1"/>
    </source>
</evidence>
<dbReference type="SUPFAM" id="SSF53448">
    <property type="entry name" value="Nucleotide-diphospho-sugar transferases"/>
    <property type="match status" value="1"/>
</dbReference>
<proteinExistence type="predicted"/>
<gene>
    <name evidence="2" type="ORF">B1A_15608</name>
</gene>
<dbReference type="EMBL" id="AUZX01011452">
    <property type="protein sequence ID" value="EQD43187.1"/>
    <property type="molecule type" value="Genomic_DNA"/>
</dbReference>
<reference evidence="2" key="2">
    <citation type="journal article" date="2014" name="ISME J.">
        <title>Microbial stratification in low pH oxic and suboxic macroscopic growths along an acid mine drainage.</title>
        <authorList>
            <person name="Mendez-Garcia C."/>
            <person name="Mesa V."/>
            <person name="Sprenger R.R."/>
            <person name="Richter M."/>
            <person name="Diez M.S."/>
            <person name="Solano J."/>
            <person name="Bargiela R."/>
            <person name="Golyshina O.V."/>
            <person name="Manteca A."/>
            <person name="Ramos J.L."/>
            <person name="Gallego J.R."/>
            <person name="Llorente I."/>
            <person name="Martins Dos Santos V.A."/>
            <person name="Jensen O.N."/>
            <person name="Pelaez A.I."/>
            <person name="Sanchez J."/>
            <person name="Ferrer M."/>
        </authorList>
    </citation>
    <scope>NUCLEOTIDE SEQUENCE</scope>
</reference>
<name>T0ZFS8_9ZZZZ</name>
<dbReference type="PANTHER" id="PTHR22916">
    <property type="entry name" value="GLYCOSYLTRANSFERASE"/>
    <property type="match status" value="1"/>
</dbReference>
<dbReference type="AlphaFoldDB" id="T0ZFS8"/>
<dbReference type="Gene3D" id="3.90.550.10">
    <property type="entry name" value="Spore Coat Polysaccharide Biosynthesis Protein SpsA, Chain A"/>
    <property type="match status" value="1"/>
</dbReference>
<keyword evidence="2" id="KW-0808">Transferase</keyword>
<feature type="domain" description="Glycosyltransferase 2-like" evidence="1">
    <location>
        <begin position="21"/>
        <end position="131"/>
    </location>
</feature>
<dbReference type="InterPro" id="IPR029044">
    <property type="entry name" value="Nucleotide-diphossugar_trans"/>
</dbReference>